<name>A0A840DAK0_9BACE</name>
<dbReference type="PANTHER" id="PTHR40841">
    <property type="entry name" value="SIDEROPHORE TRIACETYLFUSARININE C ESTERASE"/>
    <property type="match status" value="1"/>
</dbReference>
<dbReference type="SUPFAM" id="SSF53474">
    <property type="entry name" value="alpha/beta-Hydrolases"/>
    <property type="match status" value="1"/>
</dbReference>
<evidence type="ECO:0000256" key="2">
    <source>
        <dbReference type="ARBA" id="ARBA00022801"/>
    </source>
</evidence>
<keyword evidence="4" id="KW-1185">Reference proteome</keyword>
<protein>
    <recommendedName>
        <fullName evidence="5">Esterase</fullName>
    </recommendedName>
</protein>
<evidence type="ECO:0000313" key="3">
    <source>
        <dbReference type="EMBL" id="MBB4045665.1"/>
    </source>
</evidence>
<organism evidence="3 4">
    <name type="scientific">Bacteroides reticulotermitis</name>
    <dbReference type="NCBI Taxonomy" id="1133319"/>
    <lineage>
        <taxon>Bacteria</taxon>
        <taxon>Pseudomonadati</taxon>
        <taxon>Bacteroidota</taxon>
        <taxon>Bacteroidia</taxon>
        <taxon>Bacteroidales</taxon>
        <taxon>Bacteroidaceae</taxon>
        <taxon>Bacteroides</taxon>
    </lineage>
</organism>
<dbReference type="GO" id="GO:0016788">
    <property type="term" value="F:hydrolase activity, acting on ester bonds"/>
    <property type="evidence" value="ECO:0007669"/>
    <property type="project" value="TreeGrafter"/>
</dbReference>
<evidence type="ECO:0008006" key="5">
    <source>
        <dbReference type="Google" id="ProtNLM"/>
    </source>
</evidence>
<dbReference type="InterPro" id="IPR000801">
    <property type="entry name" value="Esterase-like"/>
</dbReference>
<evidence type="ECO:0000313" key="4">
    <source>
        <dbReference type="Proteomes" id="UP000560658"/>
    </source>
</evidence>
<dbReference type="PANTHER" id="PTHR40841:SF2">
    <property type="entry name" value="SIDEROPHORE-DEGRADING ESTERASE (EUROFUNG)"/>
    <property type="match status" value="1"/>
</dbReference>
<dbReference type="RefSeq" id="WP_044163206.1">
    <property type="nucleotide sequence ID" value="NZ_JACIER010000017.1"/>
</dbReference>
<accession>A0A840DAK0</accession>
<dbReference type="Pfam" id="PF00756">
    <property type="entry name" value="Esterase"/>
    <property type="match status" value="1"/>
</dbReference>
<comment type="similarity">
    <text evidence="1">Belongs to the esterase D family.</text>
</comment>
<keyword evidence="2" id="KW-0378">Hydrolase</keyword>
<dbReference type="Gene3D" id="3.40.50.1820">
    <property type="entry name" value="alpha/beta hydrolase"/>
    <property type="match status" value="1"/>
</dbReference>
<dbReference type="AlphaFoldDB" id="A0A840DAK0"/>
<dbReference type="InterPro" id="IPR029058">
    <property type="entry name" value="AB_hydrolase_fold"/>
</dbReference>
<dbReference type="InterPro" id="IPR052558">
    <property type="entry name" value="Siderophore_Hydrolase_D"/>
</dbReference>
<sequence>MNIKGLFLLLSLIICIPELFAQTYIISGEKCRIHSELLNEDREYWISLPKEYNEDAGKDRTYPVIYLLDAEKNFQILLGVQQTLVRGFHDETSPSIIVGITNTDRPRDMTPSFSAEKHHGRDIFQTSGKSENFTAFLLKELKPWIESTYRTNKQSTIIGHSLTALFVVNTLIHHTDAFDNYVALDPSLWWDQFKVYKEARELLKHKDLRNKKVFIGSSREDKEGDAKNRTYTIRDFCKTVLPETRSSGLVYDWKYYEDEGHGSMILPGMFDAFKFLYKDSTAHK</sequence>
<reference evidence="3" key="1">
    <citation type="submission" date="2020-08" db="EMBL/GenBank/DDBJ databases">
        <title>Genomic Encyclopedia of Type Strains, Phase IV (KMG-IV): sequencing the most valuable type-strain genomes for metagenomic binning, comparative biology and taxonomic classification.</title>
        <authorList>
            <person name="Goeker M."/>
        </authorList>
    </citation>
    <scope>NUCLEOTIDE SEQUENCE [LARGE SCALE GENOMIC DNA]</scope>
    <source>
        <strain evidence="3">DSM 105720</strain>
    </source>
</reference>
<proteinExistence type="inferred from homology"/>
<evidence type="ECO:0000256" key="1">
    <source>
        <dbReference type="ARBA" id="ARBA00005622"/>
    </source>
</evidence>
<dbReference type="EMBL" id="JACIER010000017">
    <property type="protein sequence ID" value="MBB4045665.1"/>
    <property type="molecule type" value="Genomic_DNA"/>
</dbReference>
<gene>
    <name evidence="3" type="ORF">GGR06_003484</name>
</gene>
<comment type="caution">
    <text evidence="3">The sequence shown here is derived from an EMBL/GenBank/DDBJ whole genome shotgun (WGS) entry which is preliminary data.</text>
</comment>
<dbReference type="Proteomes" id="UP000560658">
    <property type="component" value="Unassembled WGS sequence"/>
</dbReference>